<comment type="caution">
    <text evidence="3">The sequence shown here is derived from an EMBL/GenBank/DDBJ whole genome shotgun (WGS) entry which is preliminary data.</text>
</comment>
<evidence type="ECO:0008006" key="5">
    <source>
        <dbReference type="Google" id="ProtNLM"/>
    </source>
</evidence>
<reference evidence="3 4" key="1">
    <citation type="submission" date="2015-08" db="EMBL/GenBank/DDBJ databases">
        <title>Genomes of Paenibacillus riograndensis.</title>
        <authorList>
            <person name="Sant'Anna F.H."/>
            <person name="Souza R."/>
            <person name="Ambrosini A."/>
            <person name="Bach E."/>
            <person name="Fernandes G."/>
            <person name="Balsanelli E."/>
            <person name="Baura V.A."/>
            <person name="Pedrosa F.O."/>
            <person name="Souza E.M."/>
            <person name="Passaglia L."/>
        </authorList>
    </citation>
    <scope>NUCLEOTIDE SEQUENCE [LARGE SCALE GENOMIC DNA]</scope>
    <source>
        <strain evidence="3 4">CAS34</strain>
    </source>
</reference>
<keyword evidence="2" id="KW-0813">Transport</keyword>
<protein>
    <recommendedName>
        <fullName evidence="5">Amino acid ABC transporter ATP-binding protein</fullName>
    </recommendedName>
</protein>
<accession>A0A132UA31</accession>
<dbReference type="AlphaFoldDB" id="A0A132UA31"/>
<evidence type="ECO:0000313" key="4">
    <source>
        <dbReference type="Proteomes" id="UP000070475"/>
    </source>
</evidence>
<sequence>MILVSHEMSFVYEVANKVLFLDKGKIVEEGTPDEVFNHPKSARAKEFLQNYFRNKSSNL</sequence>
<dbReference type="PATRIC" id="fig|483937.3.peg.5002"/>
<dbReference type="EMBL" id="LIRB01000102">
    <property type="protein sequence ID" value="KWX80295.1"/>
    <property type="molecule type" value="Genomic_DNA"/>
</dbReference>
<organism evidence="3 4">
    <name type="scientific">Paenibacillus riograndensis</name>
    <dbReference type="NCBI Taxonomy" id="483937"/>
    <lineage>
        <taxon>Bacteria</taxon>
        <taxon>Bacillati</taxon>
        <taxon>Bacillota</taxon>
        <taxon>Bacilli</taxon>
        <taxon>Bacillales</taxon>
        <taxon>Paenibacillaceae</taxon>
        <taxon>Paenibacillus</taxon>
        <taxon>Paenibacillus sonchi group</taxon>
    </lineage>
</organism>
<dbReference type="Gene3D" id="3.40.50.300">
    <property type="entry name" value="P-loop containing nucleotide triphosphate hydrolases"/>
    <property type="match status" value="1"/>
</dbReference>
<name>A0A132UA31_9BACL</name>
<dbReference type="SUPFAM" id="SSF52540">
    <property type="entry name" value="P-loop containing nucleoside triphosphate hydrolases"/>
    <property type="match status" value="1"/>
</dbReference>
<dbReference type="PANTHER" id="PTHR43166">
    <property type="entry name" value="AMINO ACID IMPORT ATP-BINDING PROTEIN"/>
    <property type="match status" value="1"/>
</dbReference>
<comment type="subcellular location">
    <subcellularLocation>
        <location evidence="1">Cell membrane</location>
        <topology evidence="1">Peripheral membrane protein</topology>
    </subcellularLocation>
</comment>
<evidence type="ECO:0000313" key="3">
    <source>
        <dbReference type="EMBL" id="KWX80295.1"/>
    </source>
</evidence>
<proteinExistence type="predicted"/>
<evidence type="ECO:0000256" key="2">
    <source>
        <dbReference type="ARBA" id="ARBA00022448"/>
    </source>
</evidence>
<dbReference type="GO" id="GO:0005886">
    <property type="term" value="C:plasma membrane"/>
    <property type="evidence" value="ECO:0007669"/>
    <property type="project" value="UniProtKB-SubCell"/>
</dbReference>
<dbReference type="Proteomes" id="UP000070475">
    <property type="component" value="Unassembled WGS sequence"/>
</dbReference>
<dbReference type="PANTHER" id="PTHR43166:SF35">
    <property type="entry name" value="L-CYSTINE IMPORT ATP-BINDING PROTEIN TCYN"/>
    <property type="match status" value="1"/>
</dbReference>
<gene>
    <name evidence="3" type="ORF">AMQ84_04045</name>
</gene>
<keyword evidence="4" id="KW-1185">Reference proteome</keyword>
<evidence type="ECO:0000256" key="1">
    <source>
        <dbReference type="ARBA" id="ARBA00004202"/>
    </source>
</evidence>
<dbReference type="InterPro" id="IPR050086">
    <property type="entry name" value="MetN_ABC_transporter-like"/>
</dbReference>
<dbReference type="InterPro" id="IPR027417">
    <property type="entry name" value="P-loop_NTPase"/>
</dbReference>